<evidence type="ECO:0000256" key="2">
    <source>
        <dbReference type="ARBA" id="ARBA00010897"/>
    </source>
</evidence>
<keyword evidence="13" id="KW-0328">Glycosyltransferase</keyword>
<comment type="similarity">
    <text evidence="2 9">Belongs to the NAPRTase family.</text>
</comment>
<evidence type="ECO:0000256" key="6">
    <source>
        <dbReference type="ARBA" id="ARBA00022642"/>
    </source>
</evidence>
<dbReference type="PANTHER" id="PTHR11098:SF1">
    <property type="entry name" value="NICOTINATE PHOSPHORIBOSYLTRANSFERASE"/>
    <property type="match status" value="1"/>
</dbReference>
<dbReference type="Proteomes" id="UP000235777">
    <property type="component" value="Unassembled WGS sequence"/>
</dbReference>
<evidence type="ECO:0000256" key="5">
    <source>
        <dbReference type="ARBA" id="ARBA00022598"/>
    </source>
</evidence>
<dbReference type="SUPFAM" id="SSF54675">
    <property type="entry name" value="Nicotinate/Quinolinate PRTase N-terminal domain-like"/>
    <property type="match status" value="1"/>
</dbReference>
<dbReference type="PIRSF" id="PIRSF000484">
    <property type="entry name" value="NAPRT"/>
    <property type="match status" value="1"/>
</dbReference>
<dbReference type="InterPro" id="IPR041525">
    <property type="entry name" value="N/Namide_PRibTrfase"/>
</dbReference>
<dbReference type="EMBL" id="PNYC01000001">
    <property type="protein sequence ID" value="PMS38796.1"/>
    <property type="molecule type" value="Genomic_DNA"/>
</dbReference>
<name>A0A2N7XAK6_9BURK</name>
<dbReference type="InterPro" id="IPR041619">
    <property type="entry name" value="NAPRTase_C"/>
</dbReference>
<dbReference type="OrthoDB" id="9771406at2"/>
<feature type="domain" description="Nicotinate/nicotinamide phosphoribosyltransferase" evidence="10">
    <location>
        <begin position="152"/>
        <end position="331"/>
    </location>
</feature>
<comment type="PTM">
    <text evidence="9">Transiently phosphorylated on a His residue during the reaction cycle. Phosphorylation strongly increases the affinity for substrates and increases the rate of nicotinate D-ribonucleotide production. Dephosphorylation regenerates the low-affinity form of the enzyme, leading to product release.</text>
</comment>
<protein>
    <recommendedName>
        <fullName evidence="3 9">Nicotinate phosphoribosyltransferase</fullName>
        <ecNumber evidence="3 9">6.3.4.21</ecNumber>
    </recommendedName>
</protein>
<dbReference type="InterPro" id="IPR007229">
    <property type="entry name" value="Nic_PRibTrfase-Fam"/>
</dbReference>
<evidence type="ECO:0000256" key="4">
    <source>
        <dbReference type="ARBA" id="ARBA00022553"/>
    </source>
</evidence>
<dbReference type="RefSeq" id="WP_018439199.1">
    <property type="nucleotide sequence ID" value="NZ_KB890165.1"/>
</dbReference>
<sequence>MKVSLDSPLLTDLYELTMLQAYFDGGMNDSASFELFVRSLPPQRNFLMAAGLEQVLDYLEKLRFTEDDLALLARTGRFKPGFLRSLGTLHFTGDVDAIREGTVFFPDEPVLRITAPMREAQLVESRVMNLIHYQTVVASKAARIVLAAPDAQLIDFGLRRAHGSEAALLSARASYLAGFTGTATLAAGVRFGISVHGTMAHSYVQAHANETQAFEDFAHSQPANTTLLIDTYDTEAAARKIVDLARRVARYGIAIKAVRIDSGDLGEHARRVRRILDEGGLPYVTIFASGNLDEYRVRDLVAAHAPIDGFGVGTRMNTSADAPYLDFAYKLVEYAHQPRRKRSEGKATWPARKAVFRQVDRHGVMTRDCLALADERRDGIALLEPVMVAGARRKGQPNLAASRDHARRQLMALPLALQSLEPADPYPVAVSDALKHLAQRLDASAPASTKNQE</sequence>
<evidence type="ECO:0000259" key="11">
    <source>
        <dbReference type="Pfam" id="PF17767"/>
    </source>
</evidence>
<dbReference type="GO" id="GO:0016757">
    <property type="term" value="F:glycosyltransferase activity"/>
    <property type="evidence" value="ECO:0007669"/>
    <property type="project" value="UniProtKB-KW"/>
</dbReference>
<dbReference type="InterPro" id="IPR013785">
    <property type="entry name" value="Aldolase_TIM"/>
</dbReference>
<dbReference type="Gene3D" id="3.20.140.10">
    <property type="entry name" value="nicotinate phosphoribosyltransferase"/>
    <property type="match status" value="1"/>
</dbReference>
<dbReference type="UniPathway" id="UPA00253">
    <property type="reaction ID" value="UER00457"/>
</dbReference>
<dbReference type="SUPFAM" id="SSF51690">
    <property type="entry name" value="Nicotinate/Quinolinate PRTase C-terminal domain-like"/>
    <property type="match status" value="1"/>
</dbReference>
<dbReference type="AlphaFoldDB" id="A0A2N7XAK6"/>
<evidence type="ECO:0000256" key="1">
    <source>
        <dbReference type="ARBA" id="ARBA00004952"/>
    </source>
</evidence>
<dbReference type="Pfam" id="PF04095">
    <property type="entry name" value="NAPRTase"/>
    <property type="match status" value="1"/>
</dbReference>
<dbReference type="InterPro" id="IPR040727">
    <property type="entry name" value="NAPRTase_N"/>
</dbReference>
<evidence type="ECO:0000259" key="12">
    <source>
        <dbReference type="Pfam" id="PF17956"/>
    </source>
</evidence>
<gene>
    <name evidence="13" type="ORF">C0Z20_02855</name>
</gene>
<dbReference type="EC" id="6.3.4.21" evidence="3 9"/>
<comment type="catalytic activity">
    <reaction evidence="8 9">
        <text>5-phospho-alpha-D-ribose 1-diphosphate + nicotinate + ATP + H2O = nicotinate beta-D-ribonucleotide + ADP + phosphate + diphosphate</text>
        <dbReference type="Rhea" id="RHEA:36163"/>
        <dbReference type="ChEBI" id="CHEBI:15377"/>
        <dbReference type="ChEBI" id="CHEBI:30616"/>
        <dbReference type="ChEBI" id="CHEBI:32544"/>
        <dbReference type="ChEBI" id="CHEBI:33019"/>
        <dbReference type="ChEBI" id="CHEBI:43474"/>
        <dbReference type="ChEBI" id="CHEBI:57502"/>
        <dbReference type="ChEBI" id="CHEBI:58017"/>
        <dbReference type="ChEBI" id="CHEBI:456216"/>
        <dbReference type="EC" id="6.3.4.21"/>
    </reaction>
</comment>
<evidence type="ECO:0000256" key="9">
    <source>
        <dbReference type="RuleBase" id="RU365100"/>
    </source>
</evidence>
<reference evidence="13 14" key="1">
    <citation type="submission" date="2018-01" db="EMBL/GenBank/DDBJ databases">
        <title>Whole genome analyses suggest that Burkholderia sensu lato contains two further novel genera in the rhizoxinica-symbiotica group Mycetohabitans gen. nov., and Trinickia gen. nov.: implications for the evolution of diazotrophy and nodulation in the Burkholderiaceae.</title>
        <authorList>
            <person name="Estrada-de los Santos P."/>
            <person name="Palmer M."/>
            <person name="Chavez-Ramirez B."/>
            <person name="Beukes C."/>
            <person name="Steenkamp E.T."/>
            <person name="Hirsch A.M."/>
            <person name="Manyaka P."/>
            <person name="Maluk M."/>
            <person name="Lafos M."/>
            <person name="Crook M."/>
            <person name="Gross E."/>
            <person name="Simon M.F."/>
            <person name="Bueno dos Reis Junior F."/>
            <person name="Poole P.S."/>
            <person name="Venter S.N."/>
            <person name="James E.K."/>
        </authorList>
    </citation>
    <scope>NUCLEOTIDE SEQUENCE [LARGE SCALE GENOMIC DNA]</scope>
    <source>
        <strain evidence="13 14">JPY 581</strain>
    </source>
</reference>
<dbReference type="NCBIfam" id="NF006696">
    <property type="entry name" value="PRK09243.1-3"/>
    <property type="match status" value="1"/>
</dbReference>
<evidence type="ECO:0000256" key="3">
    <source>
        <dbReference type="ARBA" id="ARBA00013236"/>
    </source>
</evidence>
<dbReference type="GO" id="GO:0034355">
    <property type="term" value="P:NAD+ biosynthetic process via the salvage pathway"/>
    <property type="evidence" value="ECO:0007669"/>
    <property type="project" value="TreeGrafter"/>
</dbReference>
<dbReference type="STRING" id="863227.GCA_000373005_00687"/>
<comment type="function">
    <text evidence="9">Catalyzes the first step in the biosynthesis of NAD from nicotinic acid, the ATP-dependent synthesis of beta-nicotinate D-ribonucleotide from nicotinate and 5-phospho-D-ribose 1-phosphate.</text>
</comment>
<dbReference type="Pfam" id="PF17767">
    <property type="entry name" value="NAPRTase_N"/>
    <property type="match status" value="1"/>
</dbReference>
<keyword evidence="5 9" id="KW-0436">Ligase</keyword>
<keyword evidence="4" id="KW-0597">Phosphoprotein</keyword>
<keyword evidence="7 9" id="KW-0808">Transferase</keyword>
<evidence type="ECO:0000256" key="8">
    <source>
        <dbReference type="ARBA" id="ARBA00048668"/>
    </source>
</evidence>
<organism evidence="13 14">
    <name type="scientific">Trinickia symbiotica</name>
    <dbReference type="NCBI Taxonomy" id="863227"/>
    <lineage>
        <taxon>Bacteria</taxon>
        <taxon>Pseudomonadati</taxon>
        <taxon>Pseudomonadota</taxon>
        <taxon>Betaproteobacteria</taxon>
        <taxon>Burkholderiales</taxon>
        <taxon>Burkholderiaceae</taxon>
        <taxon>Trinickia</taxon>
    </lineage>
</organism>
<comment type="caution">
    <text evidence="13">The sequence shown here is derived from an EMBL/GenBank/DDBJ whole genome shotgun (WGS) entry which is preliminary data.</text>
</comment>
<dbReference type="Pfam" id="PF17956">
    <property type="entry name" value="NAPRTase_C"/>
    <property type="match status" value="1"/>
</dbReference>
<dbReference type="Gene3D" id="3.20.20.70">
    <property type="entry name" value="Aldolase class I"/>
    <property type="match status" value="1"/>
</dbReference>
<comment type="pathway">
    <text evidence="1 9">Cofactor biosynthesis; NAD(+) biosynthesis; nicotinate D-ribonucleotide from nicotinate: step 1/1.</text>
</comment>
<evidence type="ECO:0000313" key="14">
    <source>
        <dbReference type="Proteomes" id="UP000235777"/>
    </source>
</evidence>
<dbReference type="NCBIfam" id="TIGR01513">
    <property type="entry name" value="NAPRTase_put"/>
    <property type="match status" value="1"/>
</dbReference>
<dbReference type="NCBIfam" id="NF009131">
    <property type="entry name" value="PRK12484.1"/>
    <property type="match status" value="1"/>
</dbReference>
<keyword evidence="6 9" id="KW-0662">Pyridine nucleotide biosynthesis</keyword>
<dbReference type="InterPro" id="IPR006405">
    <property type="entry name" value="Nic_PRibTrfase_pncB"/>
</dbReference>
<evidence type="ECO:0000313" key="13">
    <source>
        <dbReference type="EMBL" id="PMS38796.1"/>
    </source>
</evidence>
<evidence type="ECO:0000256" key="7">
    <source>
        <dbReference type="ARBA" id="ARBA00022679"/>
    </source>
</evidence>
<dbReference type="CDD" id="cd01570">
    <property type="entry name" value="NAPRTase_A"/>
    <property type="match status" value="1"/>
</dbReference>
<accession>A0A2N7XAK6</accession>
<dbReference type="PANTHER" id="PTHR11098">
    <property type="entry name" value="NICOTINATE PHOSPHORIBOSYLTRANSFERASE"/>
    <property type="match status" value="1"/>
</dbReference>
<feature type="domain" description="Nicotinate phosphoribosyltransferase C-terminal" evidence="12">
    <location>
        <begin position="381"/>
        <end position="437"/>
    </location>
</feature>
<evidence type="ECO:0000259" key="10">
    <source>
        <dbReference type="Pfam" id="PF04095"/>
    </source>
</evidence>
<dbReference type="GO" id="GO:0004516">
    <property type="term" value="F:nicotinate phosphoribosyltransferase activity"/>
    <property type="evidence" value="ECO:0007669"/>
    <property type="project" value="UniProtKB-UniRule"/>
</dbReference>
<proteinExistence type="inferred from homology"/>
<feature type="domain" description="Nicotinate phosphoribosyltransferase N-terminal" evidence="11">
    <location>
        <begin position="9"/>
        <end position="131"/>
    </location>
</feature>
<keyword evidence="14" id="KW-1185">Reference proteome</keyword>
<dbReference type="GO" id="GO:0005829">
    <property type="term" value="C:cytosol"/>
    <property type="evidence" value="ECO:0007669"/>
    <property type="project" value="TreeGrafter"/>
</dbReference>
<dbReference type="InterPro" id="IPR036068">
    <property type="entry name" value="Nicotinate_pribotase-like_C"/>
</dbReference>